<dbReference type="InterPro" id="IPR006751">
    <property type="entry name" value="TAFII55_prot_cons_reg"/>
</dbReference>
<dbReference type="OrthoDB" id="153872at2759"/>
<proteinExistence type="inferred from homology"/>
<feature type="compositionally biased region" description="Basic and acidic residues" evidence="6">
    <location>
        <begin position="373"/>
        <end position="382"/>
    </location>
</feature>
<evidence type="ECO:0000256" key="5">
    <source>
        <dbReference type="ARBA" id="ARBA00023242"/>
    </source>
</evidence>
<feature type="compositionally biased region" description="Basic residues" evidence="6">
    <location>
        <begin position="189"/>
        <end position="199"/>
    </location>
</feature>
<dbReference type="Pfam" id="PF04658">
    <property type="entry name" value="TAFII55_N"/>
    <property type="match status" value="1"/>
</dbReference>
<dbReference type="GO" id="GO:0016251">
    <property type="term" value="F:RNA polymerase II general transcription initiation factor activity"/>
    <property type="evidence" value="ECO:0007669"/>
    <property type="project" value="TreeGrafter"/>
</dbReference>
<accession>A0A448YI98</accession>
<dbReference type="EMBL" id="CAACVR010000005">
    <property type="protein sequence ID" value="VEU20627.1"/>
    <property type="molecule type" value="Genomic_DNA"/>
</dbReference>
<sequence>MIPGDGYDSEDPDREDDPLIEEGIVLRMLPNESLDTLRACVESGDMNGISLKWKDKKRAVLRINGVLYGGKLVNLPTIVEVHKSIDKKNIYKSMDLSQILLIVRKLNSEDDINEINVDNEYGETHPDGLTPPMENSKVRFKRRYEEQVIQNVEDEVDRLLKLDEEAESTNYEFIDSSMLNNPRALNSLRKGRKRRKAKKGKGEKEETEKVEKEVEQQAEEDLDNELDKLIGEEEEEEVEGELVTATLGDGMTKARVEEDEGEGEEVVEGAGGDEGEEEEEEEGEEEEGDEEEEEEDEEEEEEEEEEQAQGETSTKHRAFVKGEMDESKQHNAILREEISELESTIEQKQRDLNKANNPIMRNRINDVISRLQQELDMKKGQMEPEEEKEESEEAEEGEEPANEEEKDGTDEEEEDLEGLF</sequence>
<dbReference type="InParanoid" id="A0A448YI98"/>
<dbReference type="SMART" id="SM01370">
    <property type="entry name" value="TAFII55_N"/>
    <property type="match status" value="1"/>
</dbReference>
<organism evidence="8 9">
    <name type="scientific">Brettanomyces naardenensis</name>
    <name type="common">Yeast</name>
    <dbReference type="NCBI Taxonomy" id="13370"/>
    <lineage>
        <taxon>Eukaryota</taxon>
        <taxon>Fungi</taxon>
        <taxon>Dikarya</taxon>
        <taxon>Ascomycota</taxon>
        <taxon>Saccharomycotina</taxon>
        <taxon>Pichiomycetes</taxon>
        <taxon>Pichiales</taxon>
        <taxon>Pichiaceae</taxon>
        <taxon>Brettanomyces</taxon>
    </lineage>
</organism>
<evidence type="ECO:0000256" key="6">
    <source>
        <dbReference type="SAM" id="MobiDB-lite"/>
    </source>
</evidence>
<evidence type="ECO:0000313" key="8">
    <source>
        <dbReference type="EMBL" id="VEU20627.1"/>
    </source>
</evidence>
<dbReference type="STRING" id="13370.A0A448YI98"/>
<keyword evidence="9" id="KW-1185">Reference proteome</keyword>
<evidence type="ECO:0000256" key="1">
    <source>
        <dbReference type="ARBA" id="ARBA00004123"/>
    </source>
</evidence>
<dbReference type="PANTHER" id="PTHR12228:SF0">
    <property type="entry name" value="TATA-BOX BINDING PROTEIN ASSOCIATED FACTOR 7"/>
    <property type="match status" value="1"/>
</dbReference>
<keyword evidence="3" id="KW-0805">Transcription regulation</keyword>
<evidence type="ECO:0000256" key="2">
    <source>
        <dbReference type="ARBA" id="ARBA00009368"/>
    </source>
</evidence>
<reference evidence="8 9" key="1">
    <citation type="submission" date="2018-12" db="EMBL/GenBank/DDBJ databases">
        <authorList>
            <person name="Tiukova I."/>
            <person name="Dainat J."/>
        </authorList>
    </citation>
    <scope>NUCLEOTIDE SEQUENCE [LARGE SCALE GENOMIC DNA]</scope>
</reference>
<keyword evidence="4" id="KW-0804">Transcription</keyword>
<dbReference type="InterPro" id="IPR037817">
    <property type="entry name" value="TAF7"/>
</dbReference>
<comment type="subcellular location">
    <subcellularLocation>
        <location evidence="1">Nucleus</location>
    </subcellularLocation>
</comment>
<dbReference type="CDD" id="cd08047">
    <property type="entry name" value="TAF7"/>
    <property type="match status" value="1"/>
</dbReference>
<dbReference type="PANTHER" id="PTHR12228">
    <property type="entry name" value="TRANSCRIPTION INITIATION FACTOR TFIID 55 KD SUBUNIT-RELATED"/>
    <property type="match status" value="1"/>
</dbReference>
<evidence type="ECO:0000259" key="7">
    <source>
        <dbReference type="SMART" id="SM01370"/>
    </source>
</evidence>
<evidence type="ECO:0000313" key="9">
    <source>
        <dbReference type="Proteomes" id="UP000290900"/>
    </source>
</evidence>
<feature type="compositionally biased region" description="Acidic residues" evidence="6">
    <location>
        <begin position="383"/>
        <end position="420"/>
    </location>
</feature>
<evidence type="ECO:0000256" key="3">
    <source>
        <dbReference type="ARBA" id="ARBA00023015"/>
    </source>
</evidence>
<dbReference type="AlphaFoldDB" id="A0A448YI98"/>
<feature type="region of interest" description="Disordered" evidence="6">
    <location>
        <begin position="370"/>
        <end position="420"/>
    </location>
</feature>
<dbReference type="GO" id="GO:0005669">
    <property type="term" value="C:transcription factor TFIID complex"/>
    <property type="evidence" value="ECO:0007669"/>
    <property type="project" value="InterPro"/>
</dbReference>
<name>A0A448YI98_BRENA</name>
<feature type="domain" description="TAFII55 protein conserved region" evidence="7">
    <location>
        <begin position="20"/>
        <end position="168"/>
    </location>
</feature>
<feature type="compositionally biased region" description="Acidic residues" evidence="6">
    <location>
        <begin position="257"/>
        <end position="308"/>
    </location>
</feature>
<evidence type="ECO:0000256" key="4">
    <source>
        <dbReference type="ARBA" id="ARBA00023163"/>
    </source>
</evidence>
<gene>
    <name evidence="8" type="ORF">BRENAR_LOCUS1362</name>
</gene>
<feature type="compositionally biased region" description="Basic and acidic residues" evidence="6">
    <location>
        <begin position="320"/>
        <end position="335"/>
    </location>
</feature>
<feature type="compositionally biased region" description="Basic and acidic residues" evidence="6">
    <location>
        <begin position="200"/>
        <end position="215"/>
    </location>
</feature>
<comment type="similarity">
    <text evidence="2">Belongs to the TAF7 family.</text>
</comment>
<feature type="region of interest" description="Disordered" evidence="6">
    <location>
        <begin position="184"/>
        <end position="335"/>
    </location>
</feature>
<dbReference type="GO" id="GO:0051123">
    <property type="term" value="P:RNA polymerase II preinitiation complex assembly"/>
    <property type="evidence" value="ECO:0007669"/>
    <property type="project" value="TreeGrafter"/>
</dbReference>
<dbReference type="Proteomes" id="UP000290900">
    <property type="component" value="Unassembled WGS sequence"/>
</dbReference>
<keyword evidence="5" id="KW-0539">Nucleus</keyword>
<protein>
    <submittedName>
        <fullName evidence="8">DEKNAAC101520</fullName>
    </submittedName>
</protein>